<keyword evidence="3" id="KW-0812">Transmembrane</keyword>
<keyword evidence="3" id="KW-0472">Membrane</keyword>
<feature type="transmembrane region" description="Helical" evidence="3">
    <location>
        <begin position="275"/>
        <end position="294"/>
    </location>
</feature>
<keyword evidence="3" id="KW-1133">Transmembrane helix</keyword>
<feature type="transmembrane region" description="Helical" evidence="3">
    <location>
        <begin position="314"/>
        <end position="333"/>
    </location>
</feature>
<feature type="compositionally biased region" description="Pro residues" evidence="2">
    <location>
        <begin position="189"/>
        <end position="198"/>
    </location>
</feature>
<dbReference type="RefSeq" id="WP_392813685.1">
    <property type="nucleotide sequence ID" value="NZ_JBICYV010000001.1"/>
</dbReference>
<sequence length="534" mass="58395">MSTTSTSADTPRPRRRRAGRYVPFPGRNAQQTTGSLTGPVTGQFPADRPAVPENRTDQRLLAEAGKRGRRDGGKRTLDPWVLNSGDRLPYFAELASLRDAVIHRIEENLSRAEERARLQDAQAESDVTAGEAETRLLDERLREADQAIQEAKRQLNLLALRSSRWIRFRDRLREGVEERWLRERFRDAPGPPDGPTPAPAEDGLPDDGTGQPDGKAESKESGDDWQTVSTAGAAPDDTSRAALREEYRAARRRTDDVGSAEGWEGLATRPGLPRWLTLVLLLVIMAVEVPVYWVAYQPFHGVGSTGGDALSGTLAVSSAVLMLILPHLAGHMLRWRAGTGSPRSGWLPSLLLLGVWGGLTWVLGTLRARFVMQHDAPAPTGGAAAGFRGIGGSSAGTSTLVDRLHLTSQTVTWLFCALLLLSGGVGFLLGLFREHPFLDAYRTAVERRTDLQRQRERSIADTERARAAQTTAEDRRQARRDAASRQVACTRELYEAAAAKYLDGVREGADDTAVSESVMRLAQAQPVLPAPRSL</sequence>
<feature type="compositionally biased region" description="Polar residues" evidence="2">
    <location>
        <begin position="28"/>
        <end position="40"/>
    </location>
</feature>
<dbReference type="EMBL" id="JBICYV010000001">
    <property type="protein sequence ID" value="MFG3008877.1"/>
    <property type="molecule type" value="Genomic_DNA"/>
</dbReference>
<reference evidence="4 5" key="1">
    <citation type="submission" date="2024-10" db="EMBL/GenBank/DDBJ databases">
        <title>The Natural Products Discovery Center: Release of the First 8490 Sequenced Strains for Exploring Actinobacteria Biosynthetic Diversity.</title>
        <authorList>
            <person name="Kalkreuter E."/>
            <person name="Kautsar S.A."/>
            <person name="Yang D."/>
            <person name="Bader C.D."/>
            <person name="Teijaro C.N."/>
            <person name="Fluegel L."/>
            <person name="Davis C.M."/>
            <person name="Simpson J.R."/>
            <person name="Lauterbach L."/>
            <person name="Steele A.D."/>
            <person name="Gui C."/>
            <person name="Meng S."/>
            <person name="Li G."/>
            <person name="Viehrig K."/>
            <person name="Ye F."/>
            <person name="Su P."/>
            <person name="Kiefer A.F."/>
            <person name="Nichols A."/>
            <person name="Cepeda A.J."/>
            <person name="Yan W."/>
            <person name="Fan B."/>
            <person name="Jiang Y."/>
            <person name="Adhikari A."/>
            <person name="Zheng C.-J."/>
            <person name="Schuster L."/>
            <person name="Cowan T.M."/>
            <person name="Smanski M.J."/>
            <person name="Chevrette M.G."/>
            <person name="De Carvalho L.P.S."/>
            <person name="Shen B."/>
        </authorList>
    </citation>
    <scope>NUCLEOTIDE SEQUENCE [LARGE SCALE GENOMIC DNA]</scope>
    <source>
        <strain evidence="4 5">NPDC048320</strain>
    </source>
</reference>
<feature type="compositionally biased region" description="Low complexity" evidence="2">
    <location>
        <begin position="1"/>
        <end position="10"/>
    </location>
</feature>
<dbReference type="Proteomes" id="UP001604267">
    <property type="component" value="Unassembled WGS sequence"/>
</dbReference>
<feature type="transmembrane region" description="Helical" evidence="3">
    <location>
        <begin position="345"/>
        <end position="364"/>
    </location>
</feature>
<feature type="transmembrane region" description="Helical" evidence="3">
    <location>
        <begin position="411"/>
        <end position="432"/>
    </location>
</feature>
<gene>
    <name evidence="4" type="ORF">ACGFZB_00170</name>
</gene>
<feature type="region of interest" description="Disordered" evidence="2">
    <location>
        <begin position="1"/>
        <end position="75"/>
    </location>
</feature>
<keyword evidence="1" id="KW-0175">Coiled coil</keyword>
<feature type="coiled-coil region" evidence="1">
    <location>
        <begin position="102"/>
        <end position="161"/>
    </location>
</feature>
<protein>
    <submittedName>
        <fullName evidence="4">Uncharacterized protein</fullName>
    </submittedName>
</protein>
<organism evidence="4 5">
    <name type="scientific">Streptomyces cinerochromogenes</name>
    <dbReference type="NCBI Taxonomy" id="66422"/>
    <lineage>
        <taxon>Bacteria</taxon>
        <taxon>Bacillati</taxon>
        <taxon>Actinomycetota</taxon>
        <taxon>Actinomycetes</taxon>
        <taxon>Kitasatosporales</taxon>
        <taxon>Streptomycetaceae</taxon>
        <taxon>Streptomyces</taxon>
    </lineage>
</organism>
<feature type="compositionally biased region" description="Basic and acidic residues" evidence="2">
    <location>
        <begin position="54"/>
        <end position="75"/>
    </location>
</feature>
<evidence type="ECO:0000313" key="4">
    <source>
        <dbReference type="EMBL" id="MFG3008877.1"/>
    </source>
</evidence>
<evidence type="ECO:0000256" key="1">
    <source>
        <dbReference type="SAM" id="Coils"/>
    </source>
</evidence>
<keyword evidence="5" id="KW-1185">Reference proteome</keyword>
<evidence type="ECO:0000256" key="2">
    <source>
        <dbReference type="SAM" id="MobiDB-lite"/>
    </source>
</evidence>
<feature type="region of interest" description="Disordered" evidence="2">
    <location>
        <begin position="183"/>
        <end position="241"/>
    </location>
</feature>
<name>A0ABW7AYU5_9ACTN</name>
<comment type="caution">
    <text evidence="4">The sequence shown here is derived from an EMBL/GenBank/DDBJ whole genome shotgun (WGS) entry which is preliminary data.</text>
</comment>
<accession>A0ABW7AYU5</accession>
<evidence type="ECO:0000313" key="5">
    <source>
        <dbReference type="Proteomes" id="UP001604267"/>
    </source>
</evidence>
<proteinExistence type="predicted"/>
<feature type="region of interest" description="Disordered" evidence="2">
    <location>
        <begin position="453"/>
        <end position="483"/>
    </location>
</feature>
<evidence type="ECO:0000256" key="3">
    <source>
        <dbReference type="SAM" id="Phobius"/>
    </source>
</evidence>